<accession>A0AAN6Y134</accession>
<dbReference type="GO" id="GO:0005886">
    <property type="term" value="C:plasma membrane"/>
    <property type="evidence" value="ECO:0007669"/>
    <property type="project" value="TreeGrafter"/>
</dbReference>
<sequence length="552" mass="59631">MTTSAIPQPATEGFPNDANHGPFNDSADVRSNLSKEEKTAAEVGSPATAEPPEPYSVLMPRQKQIAVFIVSFVAMISPLAGNIYYPAIPTLASNFGVSASLIQLTITAYQIFQGIAPIFIASFSDSYGRRPAYAICLVIFLAANIGLALNTSYAGLVVLRCVQSTGSAATVSLGAGAVADLVTRAERGRFISYAALGVTLGPVLAPIIGGLLTEYLGWQSIFWFLTIYAGVIFTIYYVLVPETARSVVGNGSIAPKRLFMTPLQLLKLRHEPTVASEQSTHQLQKRKPLNPFTSTFRILAEPQGAVVVWYGALVYGGFFMVLTTFPIQLSERFGLNAAQTGLCFLPIFVGTICSRWVAGRLLDRNYRRLAKKHGVEISLNRDKSHLGEAIPIEAARLHICIPMIYLNGVCVLAYGWAMQSGQAPLAGVEVCLFFLGIFNSGGLVGLGTLIMDMNQESPATAAAANNMVRYLVSAGATAAAVPLIDRIGIGWTSVFIVGVWICFSPFLWLVLFKGDGWRRKKKTEHMGEVISSKETQQPATEEQKPNNSSFKV</sequence>
<keyword evidence="2" id="KW-0813">Transport</keyword>
<feature type="region of interest" description="Disordered" evidence="6">
    <location>
        <begin position="524"/>
        <end position="552"/>
    </location>
</feature>
<dbReference type="GO" id="GO:0022857">
    <property type="term" value="F:transmembrane transporter activity"/>
    <property type="evidence" value="ECO:0007669"/>
    <property type="project" value="InterPro"/>
</dbReference>
<feature type="transmembrane region" description="Helical" evidence="7">
    <location>
        <begin position="221"/>
        <end position="240"/>
    </location>
</feature>
<dbReference type="InterPro" id="IPR011701">
    <property type="entry name" value="MFS"/>
</dbReference>
<feature type="transmembrane region" description="Helical" evidence="7">
    <location>
        <begin position="306"/>
        <end position="325"/>
    </location>
</feature>
<reference evidence="9" key="2">
    <citation type="submission" date="2023-05" db="EMBL/GenBank/DDBJ databases">
        <authorList>
            <consortium name="Lawrence Berkeley National Laboratory"/>
            <person name="Steindorff A."/>
            <person name="Hensen N."/>
            <person name="Bonometti L."/>
            <person name="Westerberg I."/>
            <person name="Brannstrom I.O."/>
            <person name="Guillou S."/>
            <person name="Cros-Aarteil S."/>
            <person name="Calhoun S."/>
            <person name="Haridas S."/>
            <person name="Kuo A."/>
            <person name="Mondo S."/>
            <person name="Pangilinan J."/>
            <person name="Riley R."/>
            <person name="Labutti K."/>
            <person name="Andreopoulos B."/>
            <person name="Lipzen A."/>
            <person name="Chen C."/>
            <person name="Yanf M."/>
            <person name="Daum C."/>
            <person name="Ng V."/>
            <person name="Clum A."/>
            <person name="Ohm R."/>
            <person name="Martin F."/>
            <person name="Silar P."/>
            <person name="Natvig D."/>
            <person name="Lalanne C."/>
            <person name="Gautier V."/>
            <person name="Ament-Velasquez S.L."/>
            <person name="Kruys A."/>
            <person name="Hutchinson M.I."/>
            <person name="Powell A.J."/>
            <person name="Barry K."/>
            <person name="Miller A.N."/>
            <person name="Grigoriev I.V."/>
            <person name="Debuchy R."/>
            <person name="Gladieux P."/>
            <person name="Thoren M.H."/>
            <person name="Johannesson H."/>
        </authorList>
    </citation>
    <scope>NUCLEOTIDE SEQUENCE</scope>
    <source>
        <strain evidence="9">PSN293</strain>
    </source>
</reference>
<keyword evidence="4 7" id="KW-1133">Transmembrane helix</keyword>
<proteinExistence type="predicted"/>
<comment type="caution">
    <text evidence="9">The sequence shown here is derived from an EMBL/GenBank/DDBJ whole genome shotgun (WGS) entry which is preliminary data.</text>
</comment>
<dbReference type="Gene3D" id="1.20.1250.20">
    <property type="entry name" value="MFS general substrate transporter like domains"/>
    <property type="match status" value="1"/>
</dbReference>
<dbReference type="FunFam" id="1.20.1720.10:FF:000009">
    <property type="entry name" value="MFS multidrug transporter"/>
    <property type="match status" value="1"/>
</dbReference>
<evidence type="ECO:0000313" key="9">
    <source>
        <dbReference type="EMBL" id="KAK4210311.1"/>
    </source>
</evidence>
<dbReference type="AlphaFoldDB" id="A0AAN6Y134"/>
<evidence type="ECO:0000256" key="7">
    <source>
        <dbReference type="SAM" id="Phobius"/>
    </source>
</evidence>
<feature type="transmembrane region" description="Helical" evidence="7">
    <location>
        <begin position="65"/>
        <end position="85"/>
    </location>
</feature>
<keyword evidence="10" id="KW-1185">Reference proteome</keyword>
<feature type="compositionally biased region" description="Polar residues" evidence="6">
    <location>
        <begin position="532"/>
        <end position="552"/>
    </location>
</feature>
<feature type="region of interest" description="Disordered" evidence="6">
    <location>
        <begin position="1"/>
        <end position="53"/>
    </location>
</feature>
<dbReference type="PANTHER" id="PTHR23502:SF51">
    <property type="entry name" value="QUINIDINE RESISTANCE PROTEIN 1-RELATED"/>
    <property type="match status" value="1"/>
</dbReference>
<reference evidence="9" key="1">
    <citation type="journal article" date="2023" name="Mol. Phylogenet. Evol.">
        <title>Genome-scale phylogeny and comparative genomics of the fungal order Sordariales.</title>
        <authorList>
            <person name="Hensen N."/>
            <person name="Bonometti L."/>
            <person name="Westerberg I."/>
            <person name="Brannstrom I.O."/>
            <person name="Guillou S."/>
            <person name="Cros-Aarteil S."/>
            <person name="Calhoun S."/>
            <person name="Haridas S."/>
            <person name="Kuo A."/>
            <person name="Mondo S."/>
            <person name="Pangilinan J."/>
            <person name="Riley R."/>
            <person name="LaButti K."/>
            <person name="Andreopoulos B."/>
            <person name="Lipzen A."/>
            <person name="Chen C."/>
            <person name="Yan M."/>
            <person name="Daum C."/>
            <person name="Ng V."/>
            <person name="Clum A."/>
            <person name="Steindorff A."/>
            <person name="Ohm R.A."/>
            <person name="Martin F."/>
            <person name="Silar P."/>
            <person name="Natvig D.O."/>
            <person name="Lalanne C."/>
            <person name="Gautier V."/>
            <person name="Ament-Velasquez S.L."/>
            <person name="Kruys A."/>
            <person name="Hutchinson M.I."/>
            <person name="Powell A.J."/>
            <person name="Barry K."/>
            <person name="Miller A.N."/>
            <person name="Grigoriev I.V."/>
            <person name="Debuchy R."/>
            <person name="Gladieux P."/>
            <person name="Hiltunen Thoren M."/>
            <person name="Johannesson H."/>
        </authorList>
    </citation>
    <scope>NUCLEOTIDE SEQUENCE</scope>
    <source>
        <strain evidence="9">PSN293</strain>
    </source>
</reference>
<evidence type="ECO:0000313" key="10">
    <source>
        <dbReference type="Proteomes" id="UP001301769"/>
    </source>
</evidence>
<feature type="transmembrane region" description="Helical" evidence="7">
    <location>
        <begin position="190"/>
        <end position="209"/>
    </location>
</feature>
<feature type="transmembrane region" description="Helical" evidence="7">
    <location>
        <begin position="97"/>
        <end position="120"/>
    </location>
</feature>
<evidence type="ECO:0000256" key="5">
    <source>
        <dbReference type="ARBA" id="ARBA00023136"/>
    </source>
</evidence>
<feature type="transmembrane region" description="Helical" evidence="7">
    <location>
        <begin position="490"/>
        <end position="512"/>
    </location>
</feature>
<evidence type="ECO:0000259" key="8">
    <source>
        <dbReference type="PROSITE" id="PS50850"/>
    </source>
</evidence>
<feature type="transmembrane region" description="Helical" evidence="7">
    <location>
        <begin position="423"/>
        <end position="446"/>
    </location>
</feature>
<evidence type="ECO:0000256" key="2">
    <source>
        <dbReference type="ARBA" id="ARBA00022448"/>
    </source>
</evidence>
<evidence type="ECO:0000256" key="3">
    <source>
        <dbReference type="ARBA" id="ARBA00022692"/>
    </source>
</evidence>
<feature type="domain" description="Major facilitator superfamily (MFS) profile" evidence="8">
    <location>
        <begin position="66"/>
        <end position="517"/>
    </location>
</feature>
<dbReference type="EMBL" id="MU858178">
    <property type="protein sequence ID" value="KAK4210311.1"/>
    <property type="molecule type" value="Genomic_DNA"/>
</dbReference>
<dbReference type="PANTHER" id="PTHR23502">
    <property type="entry name" value="MAJOR FACILITATOR SUPERFAMILY"/>
    <property type="match status" value="1"/>
</dbReference>
<evidence type="ECO:0000256" key="1">
    <source>
        <dbReference type="ARBA" id="ARBA00004141"/>
    </source>
</evidence>
<dbReference type="InterPro" id="IPR036259">
    <property type="entry name" value="MFS_trans_sf"/>
</dbReference>
<feature type="transmembrane region" description="Helical" evidence="7">
    <location>
        <begin position="467"/>
        <end position="484"/>
    </location>
</feature>
<dbReference type="PROSITE" id="PS50850">
    <property type="entry name" value="MFS"/>
    <property type="match status" value="1"/>
</dbReference>
<gene>
    <name evidence="9" type="ORF">QBC37DRAFT_428968</name>
</gene>
<name>A0AAN6Y134_9PEZI</name>
<feature type="transmembrane region" description="Helical" evidence="7">
    <location>
        <begin position="399"/>
        <end position="417"/>
    </location>
</feature>
<comment type="subcellular location">
    <subcellularLocation>
        <location evidence="1">Membrane</location>
        <topology evidence="1">Multi-pass membrane protein</topology>
    </subcellularLocation>
</comment>
<keyword evidence="5 7" id="KW-0472">Membrane</keyword>
<dbReference type="Pfam" id="PF07690">
    <property type="entry name" value="MFS_1"/>
    <property type="match status" value="1"/>
</dbReference>
<dbReference type="Gene3D" id="1.20.1720.10">
    <property type="entry name" value="Multidrug resistance protein D"/>
    <property type="match status" value="1"/>
</dbReference>
<protein>
    <submittedName>
        <fullName evidence="9">Major facilitator superfamily domain-containing protein</fullName>
    </submittedName>
</protein>
<keyword evidence="3 7" id="KW-0812">Transmembrane</keyword>
<feature type="transmembrane region" description="Helical" evidence="7">
    <location>
        <begin position="132"/>
        <end position="151"/>
    </location>
</feature>
<dbReference type="Proteomes" id="UP001301769">
    <property type="component" value="Unassembled WGS sequence"/>
</dbReference>
<dbReference type="SUPFAM" id="SSF103473">
    <property type="entry name" value="MFS general substrate transporter"/>
    <property type="match status" value="1"/>
</dbReference>
<dbReference type="InterPro" id="IPR020846">
    <property type="entry name" value="MFS_dom"/>
</dbReference>
<evidence type="ECO:0000256" key="6">
    <source>
        <dbReference type="SAM" id="MobiDB-lite"/>
    </source>
</evidence>
<feature type="transmembrane region" description="Helical" evidence="7">
    <location>
        <begin position="337"/>
        <end position="358"/>
    </location>
</feature>
<organism evidence="9 10">
    <name type="scientific">Rhypophila decipiens</name>
    <dbReference type="NCBI Taxonomy" id="261697"/>
    <lineage>
        <taxon>Eukaryota</taxon>
        <taxon>Fungi</taxon>
        <taxon>Dikarya</taxon>
        <taxon>Ascomycota</taxon>
        <taxon>Pezizomycotina</taxon>
        <taxon>Sordariomycetes</taxon>
        <taxon>Sordariomycetidae</taxon>
        <taxon>Sordariales</taxon>
        <taxon>Naviculisporaceae</taxon>
        <taxon>Rhypophila</taxon>
    </lineage>
</organism>
<feature type="transmembrane region" description="Helical" evidence="7">
    <location>
        <begin position="157"/>
        <end position="178"/>
    </location>
</feature>
<evidence type="ECO:0000256" key="4">
    <source>
        <dbReference type="ARBA" id="ARBA00022989"/>
    </source>
</evidence>